<dbReference type="CDD" id="cd17328">
    <property type="entry name" value="MFS_spinster_like"/>
    <property type="match status" value="1"/>
</dbReference>
<evidence type="ECO:0000256" key="2">
    <source>
        <dbReference type="ARBA" id="ARBA00022448"/>
    </source>
</evidence>
<feature type="transmembrane region" description="Helical" evidence="6">
    <location>
        <begin position="235"/>
        <end position="256"/>
    </location>
</feature>
<feature type="transmembrane region" description="Helical" evidence="6">
    <location>
        <begin position="184"/>
        <end position="205"/>
    </location>
</feature>
<accession>A0A381U9D2</accession>
<dbReference type="SUPFAM" id="SSF103473">
    <property type="entry name" value="MFS general substrate transporter"/>
    <property type="match status" value="1"/>
</dbReference>
<feature type="transmembrane region" description="Helical" evidence="6">
    <location>
        <begin position="12"/>
        <end position="34"/>
    </location>
</feature>
<dbReference type="InterPro" id="IPR036259">
    <property type="entry name" value="MFS_trans_sf"/>
</dbReference>
<dbReference type="Gene3D" id="1.20.1250.20">
    <property type="entry name" value="MFS general substrate transporter like domains"/>
    <property type="match status" value="2"/>
</dbReference>
<feature type="transmembrane region" description="Helical" evidence="6">
    <location>
        <begin position="334"/>
        <end position="357"/>
    </location>
</feature>
<dbReference type="Pfam" id="PF07690">
    <property type="entry name" value="MFS_1"/>
    <property type="match status" value="1"/>
</dbReference>
<feature type="domain" description="Major facilitator superfamily (MFS) profile" evidence="7">
    <location>
        <begin position="16"/>
        <end position="429"/>
    </location>
</feature>
<reference evidence="8" key="1">
    <citation type="submission" date="2018-05" db="EMBL/GenBank/DDBJ databases">
        <authorList>
            <person name="Lanie J.A."/>
            <person name="Ng W.-L."/>
            <person name="Kazmierczak K.M."/>
            <person name="Andrzejewski T.M."/>
            <person name="Davidsen T.M."/>
            <person name="Wayne K.J."/>
            <person name="Tettelin H."/>
            <person name="Glass J.I."/>
            <person name="Rusch D."/>
            <person name="Podicherti R."/>
            <person name="Tsui H.-C.T."/>
            <person name="Winkler M.E."/>
        </authorList>
    </citation>
    <scope>NUCLEOTIDE SEQUENCE</scope>
</reference>
<comment type="subcellular location">
    <subcellularLocation>
        <location evidence="1">Membrane</location>
        <topology evidence="1">Multi-pass membrane protein</topology>
    </subcellularLocation>
</comment>
<evidence type="ECO:0000256" key="4">
    <source>
        <dbReference type="ARBA" id="ARBA00022989"/>
    </source>
</evidence>
<evidence type="ECO:0000256" key="6">
    <source>
        <dbReference type="SAM" id="Phobius"/>
    </source>
</evidence>
<dbReference type="PANTHER" id="PTHR23505:SF79">
    <property type="entry name" value="PROTEIN SPINSTER"/>
    <property type="match status" value="1"/>
</dbReference>
<protein>
    <recommendedName>
        <fullName evidence="7">Major facilitator superfamily (MFS) profile domain-containing protein</fullName>
    </recommendedName>
</protein>
<feature type="transmembrane region" description="Helical" evidence="6">
    <location>
        <begin position="54"/>
        <end position="75"/>
    </location>
</feature>
<evidence type="ECO:0000313" key="8">
    <source>
        <dbReference type="EMBL" id="SVA23997.1"/>
    </source>
</evidence>
<gene>
    <name evidence="8" type="ORF">METZ01_LOCUS76851</name>
</gene>
<proteinExistence type="predicted"/>
<feature type="transmembrane region" description="Helical" evidence="6">
    <location>
        <begin position="141"/>
        <end position="164"/>
    </location>
</feature>
<keyword evidence="2" id="KW-0813">Transport</keyword>
<dbReference type="InterPro" id="IPR044770">
    <property type="entry name" value="MFS_spinster-like"/>
</dbReference>
<evidence type="ECO:0000256" key="3">
    <source>
        <dbReference type="ARBA" id="ARBA00022692"/>
    </source>
</evidence>
<keyword evidence="3 6" id="KW-0812">Transmembrane</keyword>
<feature type="transmembrane region" description="Helical" evidence="6">
    <location>
        <begin position="311"/>
        <end position="328"/>
    </location>
</feature>
<feature type="transmembrane region" description="Helical" evidence="6">
    <location>
        <begin position="369"/>
        <end position="392"/>
    </location>
</feature>
<evidence type="ECO:0000256" key="5">
    <source>
        <dbReference type="ARBA" id="ARBA00023136"/>
    </source>
</evidence>
<dbReference type="InterPro" id="IPR020846">
    <property type="entry name" value="MFS_dom"/>
</dbReference>
<keyword evidence="5 6" id="KW-0472">Membrane</keyword>
<name>A0A381U9D2_9ZZZZ</name>
<feature type="transmembrane region" description="Helical" evidence="6">
    <location>
        <begin position="404"/>
        <end position="425"/>
    </location>
</feature>
<evidence type="ECO:0000256" key="1">
    <source>
        <dbReference type="ARBA" id="ARBA00004141"/>
    </source>
</evidence>
<evidence type="ECO:0000259" key="7">
    <source>
        <dbReference type="PROSITE" id="PS50850"/>
    </source>
</evidence>
<dbReference type="EMBL" id="UINC01005858">
    <property type="protein sequence ID" value="SVA23997.1"/>
    <property type="molecule type" value="Genomic_DNA"/>
</dbReference>
<sequence>MSMTVEYPPAGRAWYMVILLTALYMLSFLDRTIIVLLVEPIKADLGLTDTELSLLYGLAFAVFYTFLGIPIARLADRKSRRVIIMVGVSIWSLATAICGLAKNFGQLFAARVSVGVGEASLSPAAYSMISDSFPTEQRAVAMSVYTMGLYLGVGFALILGGVVIDWVGEGTLTEVPVLGLLSPWQLTFMIVGMPGLLLALVMLTVTEPARRQSTAETTNISLADAFKWFAVRWRFFIVFWLALTCLVFHSYSFSAWTPSFFIRTYNWTAVEVSRYYGVAVLIFGPTGILFGGLLATRLLKRGNNLINVQMVRMAFILLLVPAGLATLVDNAWLALFLIALIKFISGLPLGVAVAAFHEITPNALRAQATALYMFTINLIGLGLGPTSVALITDYVFHDAAQLRYSMAIVGVVIALIGLILAVYAVRQYPSYRGDLYDSKIEN</sequence>
<dbReference type="GO" id="GO:0022857">
    <property type="term" value="F:transmembrane transporter activity"/>
    <property type="evidence" value="ECO:0007669"/>
    <property type="project" value="InterPro"/>
</dbReference>
<dbReference type="PANTHER" id="PTHR23505">
    <property type="entry name" value="SPINSTER"/>
    <property type="match status" value="1"/>
</dbReference>
<organism evidence="8">
    <name type="scientific">marine metagenome</name>
    <dbReference type="NCBI Taxonomy" id="408172"/>
    <lineage>
        <taxon>unclassified sequences</taxon>
        <taxon>metagenomes</taxon>
        <taxon>ecological metagenomes</taxon>
    </lineage>
</organism>
<feature type="transmembrane region" description="Helical" evidence="6">
    <location>
        <begin position="82"/>
        <end position="102"/>
    </location>
</feature>
<dbReference type="PROSITE" id="PS50850">
    <property type="entry name" value="MFS"/>
    <property type="match status" value="1"/>
</dbReference>
<keyword evidence="4 6" id="KW-1133">Transmembrane helix</keyword>
<dbReference type="InterPro" id="IPR011701">
    <property type="entry name" value="MFS"/>
</dbReference>
<dbReference type="AlphaFoldDB" id="A0A381U9D2"/>
<feature type="transmembrane region" description="Helical" evidence="6">
    <location>
        <begin position="276"/>
        <end position="299"/>
    </location>
</feature>
<dbReference type="GO" id="GO:0016020">
    <property type="term" value="C:membrane"/>
    <property type="evidence" value="ECO:0007669"/>
    <property type="project" value="UniProtKB-SubCell"/>
</dbReference>